<evidence type="ECO:0000256" key="1">
    <source>
        <dbReference type="SAM" id="Phobius"/>
    </source>
</evidence>
<dbReference type="Proteomes" id="UP000321547">
    <property type="component" value="Unassembled WGS sequence"/>
</dbReference>
<name>A0A1I5NYJ9_9BACI</name>
<reference evidence="2 5" key="2">
    <citation type="submission" date="2019-07" db="EMBL/GenBank/DDBJ databases">
        <title>Whole genome shotgun sequence of Halolactibacillus halophilus NBRC 100868.</title>
        <authorList>
            <person name="Hosoyama A."/>
            <person name="Uohara A."/>
            <person name="Ohji S."/>
            <person name="Ichikawa N."/>
        </authorList>
    </citation>
    <scope>NUCLEOTIDE SEQUENCE [LARGE SCALE GENOMIC DNA]</scope>
    <source>
        <strain evidence="2 5">NBRC 100868</strain>
    </source>
</reference>
<dbReference type="Proteomes" id="UP000242243">
    <property type="component" value="Unassembled WGS sequence"/>
</dbReference>
<keyword evidence="1" id="KW-1133">Transmembrane helix</keyword>
<gene>
    <name evidence="2" type="ORF">HHA03_10220</name>
    <name evidence="3" type="ORF">SAMN05421839_11172</name>
</gene>
<dbReference type="AlphaFoldDB" id="A0A1I5NYJ9"/>
<keyword evidence="5" id="KW-1185">Reference proteome</keyword>
<evidence type="ECO:0000313" key="2">
    <source>
        <dbReference type="EMBL" id="GEM01490.1"/>
    </source>
</evidence>
<sequence>MLKKSWFYVFFGLYPLSFFEMGRSEMRNIKQFFILTVVIFILIGVGYWFNFLNINKSILVILFVIAPYIMGKLNYLGIWSSH</sequence>
<evidence type="ECO:0000313" key="4">
    <source>
        <dbReference type="Proteomes" id="UP000242243"/>
    </source>
</evidence>
<feature type="transmembrane region" description="Helical" evidence="1">
    <location>
        <begin position="6"/>
        <end position="23"/>
    </location>
</feature>
<feature type="transmembrane region" description="Helical" evidence="1">
    <location>
        <begin position="57"/>
        <end position="78"/>
    </location>
</feature>
<accession>A0A1I5NYJ9</accession>
<reference evidence="3 4" key="1">
    <citation type="submission" date="2016-10" db="EMBL/GenBank/DDBJ databases">
        <authorList>
            <person name="de Groot N.N."/>
        </authorList>
    </citation>
    <scope>NUCLEOTIDE SEQUENCE [LARGE SCALE GENOMIC DNA]</scope>
    <source>
        <strain evidence="3 4">DSM 17073</strain>
    </source>
</reference>
<dbReference type="EMBL" id="BJWI01000010">
    <property type="protein sequence ID" value="GEM01490.1"/>
    <property type="molecule type" value="Genomic_DNA"/>
</dbReference>
<dbReference type="EMBL" id="FOXC01000011">
    <property type="protein sequence ID" value="SFP26376.1"/>
    <property type="molecule type" value="Genomic_DNA"/>
</dbReference>
<keyword evidence="1" id="KW-0812">Transmembrane</keyword>
<evidence type="ECO:0000313" key="3">
    <source>
        <dbReference type="EMBL" id="SFP26376.1"/>
    </source>
</evidence>
<evidence type="ECO:0000313" key="5">
    <source>
        <dbReference type="Proteomes" id="UP000321547"/>
    </source>
</evidence>
<protein>
    <submittedName>
        <fullName evidence="3">Uncharacterized protein</fullName>
    </submittedName>
</protein>
<keyword evidence="1" id="KW-0472">Membrane</keyword>
<organism evidence="3 4">
    <name type="scientific">Halolactibacillus halophilus</name>
    <dbReference type="NCBI Taxonomy" id="306540"/>
    <lineage>
        <taxon>Bacteria</taxon>
        <taxon>Bacillati</taxon>
        <taxon>Bacillota</taxon>
        <taxon>Bacilli</taxon>
        <taxon>Bacillales</taxon>
        <taxon>Bacillaceae</taxon>
        <taxon>Halolactibacillus</taxon>
    </lineage>
</organism>
<feature type="transmembrane region" description="Helical" evidence="1">
    <location>
        <begin position="32"/>
        <end position="51"/>
    </location>
</feature>
<proteinExistence type="predicted"/>